<feature type="transmembrane region" description="Helical" evidence="6">
    <location>
        <begin position="79"/>
        <end position="99"/>
    </location>
</feature>
<protein>
    <recommendedName>
        <fullName evidence="7">EamA domain-containing protein</fullName>
    </recommendedName>
</protein>
<name>A0A7S1ZFF3_9STRA</name>
<feature type="compositionally biased region" description="Polar residues" evidence="5">
    <location>
        <begin position="1"/>
        <end position="20"/>
    </location>
</feature>
<feature type="transmembrane region" description="Helical" evidence="6">
    <location>
        <begin position="339"/>
        <end position="358"/>
    </location>
</feature>
<evidence type="ECO:0000259" key="7">
    <source>
        <dbReference type="Pfam" id="PF00892"/>
    </source>
</evidence>
<organism evidence="8">
    <name type="scientific">Ditylum brightwellii</name>
    <dbReference type="NCBI Taxonomy" id="49249"/>
    <lineage>
        <taxon>Eukaryota</taxon>
        <taxon>Sar</taxon>
        <taxon>Stramenopiles</taxon>
        <taxon>Ochrophyta</taxon>
        <taxon>Bacillariophyta</taxon>
        <taxon>Mediophyceae</taxon>
        <taxon>Lithodesmiophycidae</taxon>
        <taxon>Lithodesmiales</taxon>
        <taxon>Lithodesmiaceae</taxon>
        <taxon>Ditylum</taxon>
    </lineage>
</organism>
<keyword evidence="2 6" id="KW-0812">Transmembrane</keyword>
<keyword evidence="3 6" id="KW-1133">Transmembrane helix</keyword>
<dbReference type="PANTHER" id="PTHR22911:SF6">
    <property type="entry name" value="SOLUTE CARRIER FAMILY 35 MEMBER G1"/>
    <property type="match status" value="1"/>
</dbReference>
<feature type="transmembrane region" description="Helical" evidence="6">
    <location>
        <begin position="170"/>
        <end position="191"/>
    </location>
</feature>
<keyword evidence="4 6" id="KW-0472">Membrane</keyword>
<feature type="transmembrane region" description="Helical" evidence="6">
    <location>
        <begin position="200"/>
        <end position="222"/>
    </location>
</feature>
<reference evidence="8" key="1">
    <citation type="submission" date="2021-01" db="EMBL/GenBank/DDBJ databases">
        <authorList>
            <person name="Corre E."/>
            <person name="Pelletier E."/>
            <person name="Niang G."/>
            <person name="Scheremetjew M."/>
            <person name="Finn R."/>
            <person name="Kale V."/>
            <person name="Holt S."/>
            <person name="Cochrane G."/>
            <person name="Meng A."/>
            <person name="Brown T."/>
            <person name="Cohen L."/>
        </authorList>
    </citation>
    <scope>NUCLEOTIDE SEQUENCE</scope>
    <source>
        <strain evidence="8">Pop2</strain>
    </source>
</reference>
<dbReference type="InterPro" id="IPR000620">
    <property type="entry name" value="EamA_dom"/>
</dbReference>
<evidence type="ECO:0000256" key="1">
    <source>
        <dbReference type="ARBA" id="ARBA00004141"/>
    </source>
</evidence>
<gene>
    <name evidence="8" type="ORF">DBRI1063_LOCUS14757</name>
</gene>
<accession>A0A7S1ZFF3</accession>
<comment type="subcellular location">
    <subcellularLocation>
        <location evidence="1">Membrane</location>
        <topology evidence="1">Multi-pass membrane protein</topology>
    </subcellularLocation>
</comment>
<sequence>MCSPTTSQQLATKDNQTTISDSDDFPKNNDTKSKVKQPLCGSSETFGLLLLVVVAIVFSVMGCFLKLAGSSGMPSTELVFFRVLFQGAFIVLFMCFWTIPITTEDDEDEDGTMIGGDDGIRTKKKKKTVLLIHQPFGATPEMRNVLILRGILGGLGFIMFYYTIKALPLGDAISLMTLYPVVTVFAARIFLGESLRPSHIFAAAISGIGVILIARPKFIFGYSDNDKDGENGNTNNGTVDPLGYFTAMLGCCFMSSVFITVRKAGKMGAHTLQLLFSFVTFGLIFSIIFSLVISDADDTKWAFPSSSTSWWYVTGMCVSGTVAHVMFNHAAKIAPSGIASVVKSSEAMWSYILQIVVFGQVPKVSTVIGVILIASSVAIVAVQKVYEEKKKVTLSTVEQEQRARLLQREERTKDESYGSMCTDTTKEIEV</sequence>
<evidence type="ECO:0000313" key="8">
    <source>
        <dbReference type="EMBL" id="CAD9337378.1"/>
    </source>
</evidence>
<dbReference type="Pfam" id="PF00892">
    <property type="entry name" value="EamA"/>
    <property type="match status" value="2"/>
</dbReference>
<dbReference type="SUPFAM" id="SSF103481">
    <property type="entry name" value="Multidrug resistance efflux transporter EmrE"/>
    <property type="match status" value="2"/>
</dbReference>
<dbReference type="PANTHER" id="PTHR22911">
    <property type="entry name" value="ACYL-MALONYL CONDENSING ENZYME-RELATED"/>
    <property type="match status" value="1"/>
</dbReference>
<evidence type="ECO:0000256" key="4">
    <source>
        <dbReference type="ARBA" id="ARBA00023136"/>
    </source>
</evidence>
<feature type="compositionally biased region" description="Basic and acidic residues" evidence="5">
    <location>
        <begin position="24"/>
        <end position="33"/>
    </location>
</feature>
<evidence type="ECO:0000256" key="5">
    <source>
        <dbReference type="SAM" id="MobiDB-lite"/>
    </source>
</evidence>
<dbReference type="Gene3D" id="1.10.3730.20">
    <property type="match status" value="1"/>
</dbReference>
<dbReference type="AlphaFoldDB" id="A0A7S1ZFF3"/>
<proteinExistence type="predicted"/>
<feature type="domain" description="EamA" evidence="7">
    <location>
        <begin position="141"/>
        <end position="214"/>
    </location>
</feature>
<feature type="transmembrane region" description="Helical" evidence="6">
    <location>
        <begin position="273"/>
        <end position="293"/>
    </location>
</feature>
<feature type="transmembrane region" description="Helical" evidence="6">
    <location>
        <begin position="364"/>
        <end position="382"/>
    </location>
</feature>
<dbReference type="GO" id="GO:0016020">
    <property type="term" value="C:membrane"/>
    <property type="evidence" value="ECO:0007669"/>
    <property type="project" value="UniProtKB-SubCell"/>
</dbReference>
<evidence type="ECO:0000256" key="2">
    <source>
        <dbReference type="ARBA" id="ARBA00022692"/>
    </source>
</evidence>
<feature type="region of interest" description="Disordered" evidence="5">
    <location>
        <begin position="1"/>
        <end position="33"/>
    </location>
</feature>
<feature type="transmembrane region" description="Helical" evidence="6">
    <location>
        <begin position="242"/>
        <end position="261"/>
    </location>
</feature>
<feature type="transmembrane region" description="Helical" evidence="6">
    <location>
        <begin position="309"/>
        <end position="327"/>
    </location>
</feature>
<dbReference type="InterPro" id="IPR037185">
    <property type="entry name" value="EmrE-like"/>
</dbReference>
<feature type="transmembrane region" description="Helical" evidence="6">
    <location>
        <begin position="46"/>
        <end position="67"/>
    </location>
</feature>
<evidence type="ECO:0000256" key="3">
    <source>
        <dbReference type="ARBA" id="ARBA00022989"/>
    </source>
</evidence>
<feature type="transmembrane region" description="Helical" evidence="6">
    <location>
        <begin position="146"/>
        <end position="164"/>
    </location>
</feature>
<feature type="domain" description="EamA" evidence="7">
    <location>
        <begin position="242"/>
        <end position="380"/>
    </location>
</feature>
<evidence type="ECO:0000256" key="6">
    <source>
        <dbReference type="SAM" id="Phobius"/>
    </source>
</evidence>
<dbReference type="EMBL" id="HBGN01023108">
    <property type="protein sequence ID" value="CAD9337378.1"/>
    <property type="molecule type" value="Transcribed_RNA"/>
</dbReference>